<evidence type="ECO:0000256" key="1">
    <source>
        <dbReference type="ARBA" id="ARBA00022679"/>
    </source>
</evidence>
<dbReference type="OrthoDB" id="500858at2"/>
<dbReference type="PANTHER" id="PTHR43289">
    <property type="entry name" value="MITOGEN-ACTIVATED PROTEIN KINASE KINASE KINASE 20-RELATED"/>
    <property type="match status" value="1"/>
</dbReference>
<dbReference type="GO" id="GO:0004674">
    <property type="term" value="F:protein serine/threonine kinase activity"/>
    <property type="evidence" value="ECO:0007669"/>
    <property type="project" value="UniProtKB-EC"/>
</dbReference>
<dbReference type="EMBL" id="SJPM01000002">
    <property type="protein sequence ID" value="TWU02005.1"/>
    <property type="molecule type" value="Genomic_DNA"/>
</dbReference>
<keyword evidence="4" id="KW-0067">ATP-binding</keyword>
<reference evidence="8 9" key="1">
    <citation type="submission" date="2019-02" db="EMBL/GenBank/DDBJ databases">
        <title>Deep-cultivation of Planctomycetes and their phenomic and genomic characterization uncovers novel biology.</title>
        <authorList>
            <person name="Wiegand S."/>
            <person name="Jogler M."/>
            <person name="Boedeker C."/>
            <person name="Pinto D."/>
            <person name="Vollmers J."/>
            <person name="Rivas-Marin E."/>
            <person name="Kohn T."/>
            <person name="Peeters S.H."/>
            <person name="Heuer A."/>
            <person name="Rast P."/>
            <person name="Oberbeckmann S."/>
            <person name="Bunk B."/>
            <person name="Jeske O."/>
            <person name="Meyerdierks A."/>
            <person name="Storesund J.E."/>
            <person name="Kallscheuer N."/>
            <person name="Luecker S."/>
            <person name="Lage O.M."/>
            <person name="Pohl T."/>
            <person name="Merkel B.J."/>
            <person name="Hornburger P."/>
            <person name="Mueller R.-W."/>
            <person name="Bruemmer F."/>
            <person name="Labrenz M."/>
            <person name="Spormann A.M."/>
            <person name="Op Den Camp H."/>
            <person name="Overmann J."/>
            <person name="Amann R."/>
            <person name="Jetten M.S.M."/>
            <person name="Mascher T."/>
            <person name="Medema M.H."/>
            <person name="Devos D.P."/>
            <person name="Kaster A.-K."/>
            <person name="Ovreas L."/>
            <person name="Rohde M."/>
            <person name="Galperin M.Y."/>
            <person name="Jogler C."/>
        </authorList>
    </citation>
    <scope>NUCLEOTIDE SEQUENCE [LARGE SCALE GENOMIC DNA]</scope>
    <source>
        <strain evidence="8 9">Pla100</strain>
    </source>
</reference>
<feature type="compositionally biased region" description="Polar residues" evidence="5">
    <location>
        <begin position="1"/>
        <end position="24"/>
    </location>
</feature>
<dbReference type="PANTHER" id="PTHR43289:SF6">
    <property type="entry name" value="SERINE_THREONINE-PROTEIN KINASE NEKL-3"/>
    <property type="match status" value="1"/>
</dbReference>
<dbReference type="AlphaFoldDB" id="A0A5C6APX8"/>
<name>A0A5C6APX8_9BACT</name>
<evidence type="ECO:0000259" key="7">
    <source>
        <dbReference type="PROSITE" id="PS50011"/>
    </source>
</evidence>
<feature type="region of interest" description="Disordered" evidence="5">
    <location>
        <begin position="1"/>
        <end position="49"/>
    </location>
</feature>
<gene>
    <name evidence="8" type="primary">pknB_8</name>
    <name evidence="8" type="ORF">Pla100_17410</name>
</gene>
<dbReference type="SMART" id="SM00220">
    <property type="entry name" value="S_TKc"/>
    <property type="match status" value="1"/>
</dbReference>
<evidence type="ECO:0000256" key="5">
    <source>
        <dbReference type="SAM" id="MobiDB-lite"/>
    </source>
</evidence>
<comment type="caution">
    <text evidence="8">The sequence shown here is derived from an EMBL/GenBank/DDBJ whole genome shotgun (WGS) entry which is preliminary data.</text>
</comment>
<dbReference type="Proteomes" id="UP000316213">
    <property type="component" value="Unassembled WGS sequence"/>
</dbReference>
<evidence type="ECO:0000256" key="3">
    <source>
        <dbReference type="ARBA" id="ARBA00022777"/>
    </source>
</evidence>
<sequence length="834" mass="91938">MSDATSPTERSASTDPLAENQQILLRSARTPAGDGGRREKVPSPLPDLVATQDFTPTVDQTDTDANLSQSSTDTSLDKQVSDLAFAAALVRSGKVKERQLERAVKDWTVFGNQSLAEQLVRNGILTEEEISHWQAEARKLKDSVNQSVAEDPRSQSMSLGGSQMLRIDGSGRLAKLLGLGHSSEPKSDDNERGLITRFSLVRKIGEGGLGTVWLARDENLRRYVAIKEIRNQNDRVSASTLARFRREAEVTGRLEHPGIVPIYEFGTDIQTGRFFYVMRFMGKQTMQNAISEYHELRETGNDDPLILHRLISAFVELCNSVAYAHSKQVIHRDLKPENVALDSFGQVILLDWGLAKINDDTGAAEAAFEIGDDEIASSNLTLASQVLGSPMYMAPEQASGHIELIDERTDVYGLGGILFAILTGQSPHEPSHDSSVNVTFSELLTEIVSGKVVHAKEVVPTVPPELDAICFRALQKKRCLRYPSASALAEDLERYMAGRKVSAYKEPSRRKVSRWVSEHPKWSQFIGVASVVLILVIFISTYLVRQNQKAAMSHRFQQAADVVKELAFHMQAQAEDGIKDARFLASLPAVQQIIEGAHDSPPTAATESIDASNRSEMQNRFASIAEALLHRNQSYHSIEMIAFARDQAKQITRVERNVGTGLVRRVPEALLSSFTIDEQNATMASLMPGDVLLNTSDKTVQGVDAEYNDSLALTVTTSVYDQRNDVAFGLLVIQLDLRGLMRDRIESTRRDGVNVYIADGNGLIQMVLSEGVFRSHYHGKPIATLAPDASRIFGGTTFETSYSDETSLYAKRVRLGERISKSSADVGVVVQVHN</sequence>
<proteinExistence type="predicted"/>
<keyword evidence="3 8" id="KW-0418">Kinase</keyword>
<dbReference type="Gene3D" id="1.10.510.10">
    <property type="entry name" value="Transferase(Phosphotransferase) domain 1"/>
    <property type="match status" value="1"/>
</dbReference>
<keyword evidence="6" id="KW-1133">Transmembrane helix</keyword>
<keyword evidence="6" id="KW-0812">Transmembrane</keyword>
<feature type="domain" description="Protein kinase" evidence="7">
    <location>
        <begin position="198"/>
        <end position="496"/>
    </location>
</feature>
<feature type="transmembrane region" description="Helical" evidence="6">
    <location>
        <begin position="522"/>
        <end position="544"/>
    </location>
</feature>
<keyword evidence="1 8" id="KW-0808">Transferase</keyword>
<dbReference type="RefSeq" id="WP_146577191.1">
    <property type="nucleotide sequence ID" value="NZ_SJPM01000002.1"/>
</dbReference>
<keyword evidence="2" id="KW-0547">Nucleotide-binding</keyword>
<evidence type="ECO:0000256" key="6">
    <source>
        <dbReference type="SAM" id="Phobius"/>
    </source>
</evidence>
<dbReference type="Gene3D" id="3.30.200.20">
    <property type="entry name" value="Phosphorylase Kinase, domain 1"/>
    <property type="match status" value="1"/>
</dbReference>
<protein>
    <submittedName>
        <fullName evidence="8">Serine/threonine-protein kinase PknB</fullName>
        <ecNumber evidence="8">2.7.11.1</ecNumber>
    </submittedName>
</protein>
<dbReference type="EC" id="2.7.11.1" evidence="8"/>
<dbReference type="InterPro" id="IPR011009">
    <property type="entry name" value="Kinase-like_dom_sf"/>
</dbReference>
<dbReference type="GO" id="GO:0005524">
    <property type="term" value="F:ATP binding"/>
    <property type="evidence" value="ECO:0007669"/>
    <property type="project" value="UniProtKB-KW"/>
</dbReference>
<organism evidence="8 9">
    <name type="scientific">Neorhodopirellula pilleata</name>
    <dbReference type="NCBI Taxonomy" id="2714738"/>
    <lineage>
        <taxon>Bacteria</taxon>
        <taxon>Pseudomonadati</taxon>
        <taxon>Planctomycetota</taxon>
        <taxon>Planctomycetia</taxon>
        <taxon>Pirellulales</taxon>
        <taxon>Pirellulaceae</taxon>
        <taxon>Neorhodopirellula</taxon>
    </lineage>
</organism>
<dbReference type="PROSITE" id="PS50011">
    <property type="entry name" value="PROTEIN_KINASE_DOM"/>
    <property type="match status" value="1"/>
</dbReference>
<evidence type="ECO:0000256" key="2">
    <source>
        <dbReference type="ARBA" id="ARBA00022741"/>
    </source>
</evidence>
<accession>A0A5C6APX8</accession>
<dbReference type="Pfam" id="PF00069">
    <property type="entry name" value="Pkinase"/>
    <property type="match status" value="1"/>
</dbReference>
<keyword evidence="6" id="KW-0472">Membrane</keyword>
<evidence type="ECO:0000313" key="8">
    <source>
        <dbReference type="EMBL" id="TWU02005.1"/>
    </source>
</evidence>
<evidence type="ECO:0000256" key="4">
    <source>
        <dbReference type="ARBA" id="ARBA00022840"/>
    </source>
</evidence>
<keyword evidence="9" id="KW-1185">Reference proteome</keyword>
<evidence type="ECO:0000313" key="9">
    <source>
        <dbReference type="Proteomes" id="UP000316213"/>
    </source>
</evidence>
<dbReference type="InterPro" id="IPR000719">
    <property type="entry name" value="Prot_kinase_dom"/>
</dbReference>
<dbReference type="SUPFAM" id="SSF56112">
    <property type="entry name" value="Protein kinase-like (PK-like)"/>
    <property type="match status" value="1"/>
</dbReference>
<dbReference type="CDD" id="cd14014">
    <property type="entry name" value="STKc_PknB_like"/>
    <property type="match status" value="1"/>
</dbReference>